<comment type="function">
    <text evidence="1">Part of the ABC transporter complex LptBFG involved in the translocation of lipopolysaccharide (LPS) from the inner membrane to the outer membrane.</text>
</comment>
<evidence type="ECO:0000256" key="9">
    <source>
        <dbReference type="ARBA" id="ARBA00022989"/>
    </source>
</evidence>
<feature type="transmembrane region" description="Helical" evidence="13">
    <location>
        <begin position="335"/>
        <end position="355"/>
    </location>
</feature>
<protein>
    <recommendedName>
        <fullName evidence="4">Lipopolysaccharide export system permease protein LptF</fullName>
    </recommendedName>
</protein>
<keyword evidence="10 13" id="KW-0472">Membrane</keyword>
<dbReference type="InterPro" id="IPR030922">
    <property type="entry name" value="LptF"/>
</dbReference>
<keyword evidence="7" id="KW-0997">Cell inner membrane</keyword>
<dbReference type="InterPro" id="IPR005495">
    <property type="entry name" value="LptG/LptF_permease"/>
</dbReference>
<gene>
    <name evidence="14" type="primary">lptF</name>
    <name evidence="14" type="ORF">ELE36_16415</name>
</gene>
<evidence type="ECO:0000256" key="2">
    <source>
        <dbReference type="ARBA" id="ARBA00004429"/>
    </source>
</evidence>
<sequence length="374" mass="41185">MLRIIDRYLLSELAMSFFASALLLLLVTLGGVVADLVGKIARGRVPADLMLALIGLRIVDALTILLPLAVFLAVLLAYGRLYRDSEMAVFAASGLNITGLLRPLLLLALPTMIVLAAISFWLAPASVRMSQTLQQEASRSLIVAGLEPGHFVDMPNRNGVIYVSNMSPDGTHFDHFFVVSEQKNKDGNAEISITTAANGEMYHEADGIGRYLRLNNGFRVEGVLGQDNFRLLRYERNDPKLPDSDADGDQDSMKRSAPTSVLLASSDPVQRAELHWRLAAPIEALVLMLLALPLSRTSPREPRFAKLLVGLLTYFIYYTGLTLSRSWIAQGKLPAAFGCWWVHIPTLALALWLLWRSQQMPKPRAPTRVAVATP</sequence>
<proteinExistence type="inferred from homology"/>
<evidence type="ECO:0000256" key="1">
    <source>
        <dbReference type="ARBA" id="ARBA00002265"/>
    </source>
</evidence>
<feature type="region of interest" description="Disordered" evidence="12">
    <location>
        <begin position="240"/>
        <end position="259"/>
    </location>
</feature>
<dbReference type="Proteomes" id="UP000291562">
    <property type="component" value="Chromosome"/>
</dbReference>
<evidence type="ECO:0000256" key="4">
    <source>
        <dbReference type="ARBA" id="ARBA00014213"/>
    </source>
</evidence>
<dbReference type="OrthoDB" id="9778062at2"/>
<comment type="similarity">
    <text evidence="3">Belongs to the LptF/LptG family.</text>
</comment>
<evidence type="ECO:0000256" key="10">
    <source>
        <dbReference type="ARBA" id="ARBA00023136"/>
    </source>
</evidence>
<dbReference type="RefSeq" id="WP_129835184.1">
    <property type="nucleotide sequence ID" value="NZ_CP035704.1"/>
</dbReference>
<keyword evidence="9 13" id="KW-1133">Transmembrane helix</keyword>
<evidence type="ECO:0000256" key="6">
    <source>
        <dbReference type="ARBA" id="ARBA00022475"/>
    </source>
</evidence>
<dbReference type="NCBIfam" id="TIGR04407">
    <property type="entry name" value="LptF_YjgP"/>
    <property type="match status" value="1"/>
</dbReference>
<dbReference type="GO" id="GO:0015920">
    <property type="term" value="P:lipopolysaccharide transport"/>
    <property type="evidence" value="ECO:0007669"/>
    <property type="project" value="TreeGrafter"/>
</dbReference>
<dbReference type="AlphaFoldDB" id="A0A411HMV0"/>
<evidence type="ECO:0000313" key="15">
    <source>
        <dbReference type="Proteomes" id="UP000291562"/>
    </source>
</evidence>
<evidence type="ECO:0000313" key="14">
    <source>
        <dbReference type="EMBL" id="QBB71811.1"/>
    </source>
</evidence>
<comment type="subunit">
    <text evidence="11">Component of the lipopolysaccharide transport and assembly complex. The LptBFG transporter is composed of two ATP-binding proteins (LptB) and two transmembrane proteins (LptF and LptG).</text>
</comment>
<evidence type="ECO:0000256" key="13">
    <source>
        <dbReference type="SAM" id="Phobius"/>
    </source>
</evidence>
<evidence type="ECO:0000256" key="8">
    <source>
        <dbReference type="ARBA" id="ARBA00022692"/>
    </source>
</evidence>
<reference evidence="14 15" key="1">
    <citation type="submission" date="2019-01" db="EMBL/GenBank/DDBJ databases">
        <title>Pseudolysobacter antarctica gen. nov., sp. nov., isolated from Fildes Peninsula, Antarctica.</title>
        <authorList>
            <person name="Wei Z."/>
            <person name="Peng F."/>
        </authorList>
    </citation>
    <scope>NUCLEOTIDE SEQUENCE [LARGE SCALE GENOMIC DNA]</scope>
    <source>
        <strain evidence="14 15">AQ6-296</strain>
    </source>
</reference>
<dbReference type="KEGG" id="xbc:ELE36_16415"/>
<evidence type="ECO:0000256" key="12">
    <source>
        <dbReference type="SAM" id="MobiDB-lite"/>
    </source>
</evidence>
<evidence type="ECO:0000256" key="5">
    <source>
        <dbReference type="ARBA" id="ARBA00022448"/>
    </source>
</evidence>
<evidence type="ECO:0000256" key="3">
    <source>
        <dbReference type="ARBA" id="ARBA00007725"/>
    </source>
</evidence>
<dbReference type="GO" id="GO:0043190">
    <property type="term" value="C:ATP-binding cassette (ABC) transporter complex"/>
    <property type="evidence" value="ECO:0007669"/>
    <property type="project" value="InterPro"/>
</dbReference>
<organism evidence="14 15">
    <name type="scientific">Pseudolysobacter antarcticus</name>
    <dbReference type="NCBI Taxonomy" id="2511995"/>
    <lineage>
        <taxon>Bacteria</taxon>
        <taxon>Pseudomonadati</taxon>
        <taxon>Pseudomonadota</taxon>
        <taxon>Gammaproteobacteria</taxon>
        <taxon>Lysobacterales</taxon>
        <taxon>Rhodanobacteraceae</taxon>
        <taxon>Pseudolysobacter</taxon>
    </lineage>
</organism>
<dbReference type="Pfam" id="PF03739">
    <property type="entry name" value="LptF_LptG"/>
    <property type="match status" value="1"/>
</dbReference>
<keyword evidence="15" id="KW-1185">Reference proteome</keyword>
<evidence type="ECO:0000256" key="7">
    <source>
        <dbReference type="ARBA" id="ARBA00022519"/>
    </source>
</evidence>
<evidence type="ECO:0000256" key="11">
    <source>
        <dbReference type="ARBA" id="ARBA00026081"/>
    </source>
</evidence>
<name>A0A411HMV0_9GAMM</name>
<keyword evidence="5" id="KW-0813">Transport</keyword>
<feature type="transmembrane region" description="Helical" evidence="13">
    <location>
        <begin position="100"/>
        <end position="123"/>
    </location>
</feature>
<dbReference type="GO" id="GO:0055085">
    <property type="term" value="P:transmembrane transport"/>
    <property type="evidence" value="ECO:0007669"/>
    <property type="project" value="InterPro"/>
</dbReference>
<feature type="transmembrane region" description="Helical" evidence="13">
    <location>
        <begin position="58"/>
        <end position="79"/>
    </location>
</feature>
<comment type="subcellular location">
    <subcellularLocation>
        <location evidence="2">Cell inner membrane</location>
        <topology evidence="2">Multi-pass membrane protein</topology>
    </subcellularLocation>
</comment>
<dbReference type="PANTHER" id="PTHR33529:SF7">
    <property type="entry name" value="LIPOPOLYSACCHARIDE EXPORT SYSTEM PERMEASE PROTEIN LPTF"/>
    <property type="match status" value="1"/>
</dbReference>
<feature type="transmembrane region" description="Helical" evidence="13">
    <location>
        <begin position="304"/>
        <end position="323"/>
    </location>
</feature>
<dbReference type="EMBL" id="CP035704">
    <property type="protein sequence ID" value="QBB71811.1"/>
    <property type="molecule type" value="Genomic_DNA"/>
</dbReference>
<keyword evidence="6" id="KW-1003">Cell membrane</keyword>
<accession>A0A411HMV0</accession>
<dbReference type="PANTHER" id="PTHR33529">
    <property type="entry name" value="SLR0882 PROTEIN-RELATED"/>
    <property type="match status" value="1"/>
</dbReference>
<keyword evidence="8 13" id="KW-0812">Transmembrane</keyword>